<dbReference type="OrthoDB" id="3350619at2759"/>
<organism evidence="3 4">
    <name type="scientific">Heliocybe sulcata</name>
    <dbReference type="NCBI Taxonomy" id="5364"/>
    <lineage>
        <taxon>Eukaryota</taxon>
        <taxon>Fungi</taxon>
        <taxon>Dikarya</taxon>
        <taxon>Basidiomycota</taxon>
        <taxon>Agaricomycotina</taxon>
        <taxon>Agaricomycetes</taxon>
        <taxon>Gloeophyllales</taxon>
        <taxon>Gloeophyllaceae</taxon>
        <taxon>Heliocybe</taxon>
    </lineage>
</organism>
<feature type="transmembrane region" description="Helical" evidence="1">
    <location>
        <begin position="45"/>
        <end position="65"/>
    </location>
</feature>
<proteinExistence type="predicted"/>
<reference evidence="3 4" key="1">
    <citation type="journal article" date="2019" name="Nat. Ecol. Evol.">
        <title>Megaphylogeny resolves global patterns of mushroom evolution.</title>
        <authorList>
            <person name="Varga T."/>
            <person name="Krizsan K."/>
            <person name="Foldi C."/>
            <person name="Dima B."/>
            <person name="Sanchez-Garcia M."/>
            <person name="Sanchez-Ramirez S."/>
            <person name="Szollosi G.J."/>
            <person name="Szarkandi J.G."/>
            <person name="Papp V."/>
            <person name="Albert L."/>
            <person name="Andreopoulos W."/>
            <person name="Angelini C."/>
            <person name="Antonin V."/>
            <person name="Barry K.W."/>
            <person name="Bougher N.L."/>
            <person name="Buchanan P."/>
            <person name="Buyck B."/>
            <person name="Bense V."/>
            <person name="Catcheside P."/>
            <person name="Chovatia M."/>
            <person name="Cooper J."/>
            <person name="Damon W."/>
            <person name="Desjardin D."/>
            <person name="Finy P."/>
            <person name="Geml J."/>
            <person name="Haridas S."/>
            <person name="Hughes K."/>
            <person name="Justo A."/>
            <person name="Karasinski D."/>
            <person name="Kautmanova I."/>
            <person name="Kiss B."/>
            <person name="Kocsube S."/>
            <person name="Kotiranta H."/>
            <person name="LaButti K.M."/>
            <person name="Lechner B.E."/>
            <person name="Liimatainen K."/>
            <person name="Lipzen A."/>
            <person name="Lukacs Z."/>
            <person name="Mihaltcheva S."/>
            <person name="Morgado L.N."/>
            <person name="Niskanen T."/>
            <person name="Noordeloos M.E."/>
            <person name="Ohm R.A."/>
            <person name="Ortiz-Santana B."/>
            <person name="Ovrebo C."/>
            <person name="Racz N."/>
            <person name="Riley R."/>
            <person name="Savchenko A."/>
            <person name="Shiryaev A."/>
            <person name="Soop K."/>
            <person name="Spirin V."/>
            <person name="Szebenyi C."/>
            <person name="Tomsovsky M."/>
            <person name="Tulloss R.E."/>
            <person name="Uehling J."/>
            <person name="Grigoriev I.V."/>
            <person name="Vagvolgyi C."/>
            <person name="Papp T."/>
            <person name="Martin F.M."/>
            <person name="Miettinen O."/>
            <person name="Hibbett D.S."/>
            <person name="Nagy L.G."/>
        </authorList>
    </citation>
    <scope>NUCLEOTIDE SEQUENCE [LARGE SCALE GENOMIC DNA]</scope>
    <source>
        <strain evidence="3 4">OMC1185</strain>
    </source>
</reference>
<evidence type="ECO:0000259" key="2">
    <source>
        <dbReference type="Pfam" id="PF09792"/>
    </source>
</evidence>
<keyword evidence="1" id="KW-0812">Transmembrane</keyword>
<keyword evidence="4" id="KW-1185">Reference proteome</keyword>
<evidence type="ECO:0000313" key="4">
    <source>
        <dbReference type="Proteomes" id="UP000305948"/>
    </source>
</evidence>
<dbReference type="Pfam" id="PF09792">
    <property type="entry name" value="But2"/>
    <property type="match status" value="1"/>
</dbReference>
<dbReference type="EMBL" id="ML213524">
    <property type="protein sequence ID" value="TFK47280.1"/>
    <property type="molecule type" value="Genomic_DNA"/>
</dbReference>
<gene>
    <name evidence="3" type="ORF">OE88DRAFT_1665972</name>
</gene>
<feature type="domain" description="Ubiquitin 3 binding protein But2 C-terminal" evidence="2">
    <location>
        <begin position="142"/>
        <end position="273"/>
    </location>
</feature>
<dbReference type="Proteomes" id="UP000305948">
    <property type="component" value="Unassembled WGS sequence"/>
</dbReference>
<name>A0A5C3MQN6_9AGAM</name>
<dbReference type="AlphaFoldDB" id="A0A5C3MQN6"/>
<dbReference type="InterPro" id="IPR018620">
    <property type="entry name" value="Ubiquitin3-bd_protein_But2_C"/>
</dbReference>
<evidence type="ECO:0000313" key="3">
    <source>
        <dbReference type="EMBL" id="TFK47280.1"/>
    </source>
</evidence>
<sequence length="289" mass="32389">MATTAPNIDYVPLLSSTDESDASFDVAAFNEPTRERPSRSAGRNINWPTAVCILCTVLNISLFFLSLSDLLESGPFGAARAVGQLPRPNKYMGLETINWTDPGIVPPEPMLNFPTIMTQVSQSVPEMVFPEEPRHWFSWIGTVYPYDRRFLVDSQTNTIAQFRVRDFGMEKCQVVIDIPMSVDSGLSPNTMLRLGNNSVDVQVWELRAQSFLDLKSLSFNTRPARARLLTVLSVSEGGKSSSEYFSCMSDTVKTFEFSCLQESPACLLDFWQDRSQPYLGAYLLQHPTV</sequence>
<protein>
    <recommendedName>
        <fullName evidence="2">Ubiquitin 3 binding protein But2 C-terminal domain-containing protein</fullName>
    </recommendedName>
</protein>
<evidence type="ECO:0000256" key="1">
    <source>
        <dbReference type="SAM" id="Phobius"/>
    </source>
</evidence>
<keyword evidence="1" id="KW-0472">Membrane</keyword>
<keyword evidence="1" id="KW-1133">Transmembrane helix</keyword>
<accession>A0A5C3MQN6</accession>